<sequence>MSNKRVYTSYEEINRDLQILDIERKIHYYKARQGVTKLKNDLTLPNLIDGAISNSSGTRFSFFRLTLQSVAPLLIKAVFRWMGR</sequence>
<protein>
    <submittedName>
        <fullName evidence="1">Uncharacterized protein</fullName>
    </submittedName>
</protein>
<dbReference type="InterPro" id="IPR046290">
    <property type="entry name" value="DUF6327"/>
</dbReference>
<dbReference type="Proteomes" id="UP001501126">
    <property type="component" value="Unassembled WGS sequence"/>
</dbReference>
<reference evidence="2" key="1">
    <citation type="journal article" date="2019" name="Int. J. Syst. Evol. Microbiol.">
        <title>The Global Catalogue of Microorganisms (GCM) 10K type strain sequencing project: providing services to taxonomists for standard genome sequencing and annotation.</title>
        <authorList>
            <consortium name="The Broad Institute Genomics Platform"/>
            <consortium name="The Broad Institute Genome Sequencing Center for Infectious Disease"/>
            <person name="Wu L."/>
            <person name="Ma J."/>
        </authorList>
    </citation>
    <scope>NUCLEOTIDE SEQUENCE [LARGE SCALE GENOMIC DNA]</scope>
    <source>
        <strain evidence="2">JCM 16083</strain>
    </source>
</reference>
<dbReference type="EMBL" id="BAAAFH010000011">
    <property type="protein sequence ID" value="GAA0875450.1"/>
    <property type="molecule type" value="Genomic_DNA"/>
</dbReference>
<evidence type="ECO:0000313" key="2">
    <source>
        <dbReference type="Proteomes" id="UP001501126"/>
    </source>
</evidence>
<keyword evidence="2" id="KW-1185">Reference proteome</keyword>
<evidence type="ECO:0000313" key="1">
    <source>
        <dbReference type="EMBL" id="GAA0875450.1"/>
    </source>
</evidence>
<dbReference type="RefSeq" id="WP_343786949.1">
    <property type="nucleotide sequence ID" value="NZ_BAAAFH010000011.1"/>
</dbReference>
<organism evidence="1 2">
    <name type="scientific">Wandonia haliotis</name>
    <dbReference type="NCBI Taxonomy" id="574963"/>
    <lineage>
        <taxon>Bacteria</taxon>
        <taxon>Pseudomonadati</taxon>
        <taxon>Bacteroidota</taxon>
        <taxon>Flavobacteriia</taxon>
        <taxon>Flavobacteriales</taxon>
        <taxon>Crocinitomicaceae</taxon>
        <taxon>Wandonia</taxon>
    </lineage>
</organism>
<comment type="caution">
    <text evidence="1">The sequence shown here is derived from an EMBL/GenBank/DDBJ whole genome shotgun (WGS) entry which is preliminary data.</text>
</comment>
<name>A0ABP3Y1H4_9FLAO</name>
<accession>A0ABP3Y1H4</accession>
<proteinExistence type="predicted"/>
<dbReference type="Pfam" id="PF19852">
    <property type="entry name" value="DUF6327"/>
    <property type="match status" value="1"/>
</dbReference>
<gene>
    <name evidence="1" type="ORF">GCM10009118_18590</name>
</gene>